<dbReference type="Proteomes" id="UP000015101">
    <property type="component" value="Unassembled WGS sequence"/>
</dbReference>
<dbReference type="EnsemblMetazoa" id="HelroT176011">
    <property type="protein sequence ID" value="HelroP176011"/>
    <property type="gene ID" value="HelroG176011"/>
</dbReference>
<dbReference type="GeneID" id="20205658"/>
<organism evidence="3 4">
    <name type="scientific">Helobdella robusta</name>
    <name type="common">Californian leech</name>
    <dbReference type="NCBI Taxonomy" id="6412"/>
    <lineage>
        <taxon>Eukaryota</taxon>
        <taxon>Metazoa</taxon>
        <taxon>Spiralia</taxon>
        <taxon>Lophotrochozoa</taxon>
        <taxon>Annelida</taxon>
        <taxon>Clitellata</taxon>
        <taxon>Hirudinea</taxon>
        <taxon>Rhynchobdellida</taxon>
        <taxon>Glossiphoniidae</taxon>
        <taxon>Helobdella</taxon>
    </lineage>
</organism>
<reference evidence="2 4" key="2">
    <citation type="journal article" date="2013" name="Nature">
        <title>Insights into bilaterian evolution from three spiralian genomes.</title>
        <authorList>
            <person name="Simakov O."/>
            <person name="Marletaz F."/>
            <person name="Cho S.J."/>
            <person name="Edsinger-Gonzales E."/>
            <person name="Havlak P."/>
            <person name="Hellsten U."/>
            <person name="Kuo D.H."/>
            <person name="Larsson T."/>
            <person name="Lv J."/>
            <person name="Arendt D."/>
            <person name="Savage R."/>
            <person name="Osoegawa K."/>
            <person name="de Jong P."/>
            <person name="Grimwood J."/>
            <person name="Chapman J.A."/>
            <person name="Shapiro H."/>
            <person name="Aerts A."/>
            <person name="Otillar R.P."/>
            <person name="Terry A.Y."/>
            <person name="Boore J.L."/>
            <person name="Grigoriev I.V."/>
            <person name="Lindberg D.R."/>
            <person name="Seaver E.C."/>
            <person name="Weisblat D.A."/>
            <person name="Putnam N.H."/>
            <person name="Rokhsar D.S."/>
        </authorList>
    </citation>
    <scope>NUCLEOTIDE SEQUENCE</scope>
</reference>
<dbReference type="GO" id="GO:0005760">
    <property type="term" value="C:gamma DNA polymerase complex"/>
    <property type="evidence" value="ECO:0007669"/>
    <property type="project" value="InterPro"/>
</dbReference>
<dbReference type="Gene3D" id="3.30.420.390">
    <property type="match status" value="1"/>
</dbReference>
<evidence type="ECO:0000313" key="2">
    <source>
        <dbReference type="EMBL" id="ESO00181.1"/>
    </source>
</evidence>
<accession>T1FA09</accession>
<dbReference type="eggNOG" id="KOG3657">
    <property type="taxonomic scope" value="Eukaryota"/>
</dbReference>
<dbReference type="OrthoDB" id="5588663at2759"/>
<dbReference type="EMBL" id="AMQM01005505">
    <property type="status" value="NOT_ANNOTATED_CDS"/>
    <property type="molecule type" value="Genomic_DNA"/>
</dbReference>
<dbReference type="STRING" id="6412.T1FA09"/>
<dbReference type="InterPro" id="IPR041336">
    <property type="entry name" value="DNApol_Exo"/>
</dbReference>
<dbReference type="CTD" id="20205658"/>
<dbReference type="GO" id="GO:0006260">
    <property type="term" value="P:DNA replication"/>
    <property type="evidence" value="ECO:0007669"/>
    <property type="project" value="InterPro"/>
</dbReference>
<dbReference type="InParanoid" id="T1FA09"/>
<evidence type="ECO:0000313" key="3">
    <source>
        <dbReference type="EnsemblMetazoa" id="HelroP176011"/>
    </source>
</evidence>
<dbReference type="InterPro" id="IPR002297">
    <property type="entry name" value="DNA-dir_DNA_pol_A_mt"/>
</dbReference>
<dbReference type="OMA" id="CPNEDAL"/>
<protein>
    <recommendedName>
        <fullName evidence="1">DNA mitochondrial polymerase exonuclease domain-containing protein</fullName>
    </recommendedName>
</protein>
<feature type="domain" description="DNA mitochondrial polymerase exonuclease" evidence="1">
    <location>
        <begin position="76"/>
        <end position="270"/>
    </location>
</feature>
<dbReference type="Pfam" id="PF18136">
    <property type="entry name" value="DNApol_Exo"/>
    <property type="match status" value="1"/>
</dbReference>
<dbReference type="AlphaFoldDB" id="T1FA09"/>
<gene>
    <name evidence="3" type="primary">20205658</name>
    <name evidence="2" type="ORF">HELRODRAFT_176011</name>
</gene>
<proteinExistence type="predicted"/>
<dbReference type="PANTHER" id="PTHR10267">
    <property type="entry name" value="DNA POLYMERASE SUBUNIT GAMMA-1"/>
    <property type="match status" value="1"/>
</dbReference>
<dbReference type="PANTHER" id="PTHR10267:SF0">
    <property type="entry name" value="DNA POLYMERASE SUBUNIT GAMMA-1"/>
    <property type="match status" value="1"/>
</dbReference>
<reference evidence="4" key="1">
    <citation type="submission" date="2012-12" db="EMBL/GenBank/DDBJ databases">
        <authorList>
            <person name="Hellsten U."/>
            <person name="Grimwood J."/>
            <person name="Chapman J.A."/>
            <person name="Shapiro H."/>
            <person name="Aerts A."/>
            <person name="Otillar R.P."/>
            <person name="Terry A.Y."/>
            <person name="Boore J.L."/>
            <person name="Simakov O."/>
            <person name="Marletaz F."/>
            <person name="Cho S.-J."/>
            <person name="Edsinger-Gonzales E."/>
            <person name="Havlak P."/>
            <person name="Kuo D.-H."/>
            <person name="Larsson T."/>
            <person name="Lv J."/>
            <person name="Arendt D."/>
            <person name="Savage R."/>
            <person name="Osoegawa K."/>
            <person name="de Jong P."/>
            <person name="Lindberg D.R."/>
            <person name="Seaver E.C."/>
            <person name="Weisblat D.A."/>
            <person name="Putnam N.H."/>
            <person name="Grigoriev I.V."/>
            <person name="Rokhsar D.S."/>
        </authorList>
    </citation>
    <scope>NUCLEOTIDE SEQUENCE</scope>
</reference>
<dbReference type="KEGG" id="hro:HELRODRAFT_176011"/>
<reference evidence="3" key="3">
    <citation type="submission" date="2015-06" db="UniProtKB">
        <authorList>
            <consortium name="EnsemblMetazoa"/>
        </authorList>
    </citation>
    <scope>IDENTIFICATION</scope>
</reference>
<evidence type="ECO:0000259" key="1">
    <source>
        <dbReference type="Pfam" id="PF18136"/>
    </source>
</evidence>
<name>T1FA09_HELRO</name>
<sequence>MAGMRCLSGVTFAQRRFSSRNSINHVGIQMISESLRSQLFDGNKNSNHINVKYLEDIKSHLKKFKIPFDSSENLEAIDLNIPKLKGSCIDDHFRNIAQNIIDPYLKTLENFLSSHLPFRPKVWMLKQGWTKYDSLNGKFYPVACPNEDALVFDLESLVSYGNFPVIATAVSPGAWYSWCSRYLFEKPQKLNSIAYNDLIPVNDENCVKKSLVIGHNASSTYFLDTMSLHIAVAGLTSLQKMLFMAKKSGSRRKEVVNHEQQAIQKFNFSSSCNPTELSLWIGHDVTDEWCYIELSESLKLHLNDFRLDFRLVNDLEELRRQDGKLRLWR</sequence>
<keyword evidence="4" id="KW-1185">Reference proteome</keyword>
<dbReference type="RefSeq" id="XP_009021615.1">
    <property type="nucleotide sequence ID" value="XM_009023367.1"/>
</dbReference>
<dbReference type="HOGENOM" id="CLU_845393_0_0_1"/>
<evidence type="ECO:0000313" key="4">
    <source>
        <dbReference type="Proteomes" id="UP000015101"/>
    </source>
</evidence>
<dbReference type="GO" id="GO:0003677">
    <property type="term" value="F:DNA binding"/>
    <property type="evidence" value="ECO:0007669"/>
    <property type="project" value="InterPro"/>
</dbReference>
<dbReference type="EMBL" id="KB096983">
    <property type="protein sequence ID" value="ESO00181.1"/>
    <property type="molecule type" value="Genomic_DNA"/>
</dbReference>